<comment type="caution">
    <text evidence="1">The sequence shown here is derived from an EMBL/GenBank/DDBJ whole genome shotgun (WGS) entry which is preliminary data.</text>
</comment>
<dbReference type="AlphaFoldDB" id="A0A2W2C0S0"/>
<dbReference type="InterPro" id="IPR040701">
    <property type="entry name" value="Bact_RF_family2"/>
</dbReference>
<name>A0A2W2C0S0_9ACTN</name>
<proteinExistence type="predicted"/>
<gene>
    <name evidence="1" type="ORF">C1I99_22395</name>
</gene>
<dbReference type="SUPFAM" id="SSF53137">
    <property type="entry name" value="Translational machinery components"/>
    <property type="match status" value="1"/>
</dbReference>
<reference evidence="1 2" key="1">
    <citation type="submission" date="2018-01" db="EMBL/GenBank/DDBJ databases">
        <title>Draft genome sequence of Salinispora sp. 13K206.</title>
        <authorList>
            <person name="Sahin N."/>
            <person name="Saygin H."/>
            <person name="Ay H."/>
        </authorList>
    </citation>
    <scope>NUCLEOTIDE SEQUENCE [LARGE SCALE GENOMIC DNA]</scope>
    <source>
        <strain evidence="1 2">13K206</strain>
    </source>
</reference>
<accession>A0A2W2C0S0</accession>
<dbReference type="EMBL" id="POUB01000188">
    <property type="protein sequence ID" value="PZF92012.1"/>
    <property type="molecule type" value="Genomic_DNA"/>
</dbReference>
<evidence type="ECO:0000313" key="1">
    <source>
        <dbReference type="EMBL" id="PZF92012.1"/>
    </source>
</evidence>
<dbReference type="Pfam" id="PF18844">
    <property type="entry name" value="baeRF_family2"/>
    <property type="match status" value="1"/>
</dbReference>
<protein>
    <submittedName>
        <fullName evidence="1">Peptide chain release factor 1</fullName>
    </submittedName>
</protein>
<dbReference type="Proteomes" id="UP000248749">
    <property type="component" value="Unassembled WGS sequence"/>
</dbReference>
<dbReference type="OrthoDB" id="5179393at2"/>
<evidence type="ECO:0000313" key="2">
    <source>
        <dbReference type="Proteomes" id="UP000248749"/>
    </source>
</evidence>
<dbReference type="RefSeq" id="WP_111136194.1">
    <property type="nucleotide sequence ID" value="NZ_POUB01000188.1"/>
</dbReference>
<organism evidence="1 2">
    <name type="scientific">Micromonospora deserti</name>
    <dbReference type="NCBI Taxonomy" id="2070366"/>
    <lineage>
        <taxon>Bacteria</taxon>
        <taxon>Bacillati</taxon>
        <taxon>Actinomycetota</taxon>
        <taxon>Actinomycetes</taxon>
        <taxon>Micromonosporales</taxon>
        <taxon>Micromonosporaceae</taxon>
        <taxon>Micromonospora</taxon>
    </lineage>
</organism>
<keyword evidence="2" id="KW-1185">Reference proteome</keyword>
<sequence>MDLHFLRPLYDRPGPWTSVYLDATRAGASAGHEVDLRWRALRERLAGQGADLATLDAIEDAVRGHPYQPGHYGLAVFAHDGTVALVEPLPAPPPADVAHHGPLPHAMPLVAQRGEDVPYVRVLADRTGADLTGVVAHDIPRQRTVTGRESFPLHRVQAGGWSHRHYQQAAEESWSRNAGDVAAAAADLAESVGAEVIVVGGDIRATQLFVERLPDRWRDRTVRTDAAARHPGADQAGLDEVTVRAVAEAADRHARDVIDRYRAQRGDGSAPTGLADVVAGLRRGQLDTVLLVDDVSSTDTLWISPDDPDLVATDERALRESGVADPQEVRADAALLRAIARTGARLVLVGPDEVPLTRGIGAVPRYADAGTVRS</sequence>
<dbReference type="Gene3D" id="3.30.420.60">
    <property type="entry name" value="eRF1 domain 2"/>
    <property type="match status" value="1"/>
</dbReference>
<dbReference type="InterPro" id="IPR042226">
    <property type="entry name" value="eFR1_2_sf"/>
</dbReference>